<feature type="coiled-coil region" evidence="1">
    <location>
        <begin position="62"/>
        <end position="100"/>
    </location>
</feature>
<dbReference type="Proteomes" id="UP001647436">
    <property type="component" value="Unassembled WGS sequence"/>
</dbReference>
<dbReference type="RefSeq" id="WP_211456403.1">
    <property type="nucleotide sequence ID" value="NZ_JAANES010000001.1"/>
</dbReference>
<dbReference type="PROSITE" id="PS51257">
    <property type="entry name" value="PROKAR_LIPOPROTEIN"/>
    <property type="match status" value="1"/>
</dbReference>
<keyword evidence="2" id="KW-1133">Transmembrane helix</keyword>
<keyword evidence="1" id="KW-0175">Coiled coil</keyword>
<evidence type="ECO:0000256" key="2">
    <source>
        <dbReference type="SAM" id="Phobius"/>
    </source>
</evidence>
<keyword evidence="2" id="KW-0472">Membrane</keyword>
<gene>
    <name evidence="3" type="ORF">DJFAAGMI_01281</name>
</gene>
<comment type="caution">
    <text evidence="3">The sequence shown here is derived from an EMBL/GenBank/DDBJ whole genome shotgun (WGS) entry which is preliminary data.</text>
</comment>
<protein>
    <submittedName>
        <fullName evidence="3">Uncharacterized protein</fullName>
    </submittedName>
</protein>
<keyword evidence="4" id="KW-1185">Reference proteome</keyword>
<feature type="transmembrane region" description="Helical" evidence="2">
    <location>
        <begin position="41"/>
        <end position="59"/>
    </location>
</feature>
<dbReference type="EMBL" id="JAANES010000001">
    <property type="protein sequence ID" value="MBS3018549.1"/>
    <property type="molecule type" value="Genomic_DNA"/>
</dbReference>
<evidence type="ECO:0000313" key="4">
    <source>
        <dbReference type="Proteomes" id="UP001647436"/>
    </source>
</evidence>
<sequence length="254" mass="28125">MSSKRTFIGIFLTLLYLLVSCIFAITSWPSGGLSLNEFGDMLGGAFGPIAFLWLVLGYLQQGEELKANGAALEAQARELNKSVEEQRAQAEAIKKQVEQDRAYYEFLRLSAEKQQRELIQSQQPILTIDTKNSSISGSVLETTIILRNAGATCTFISAKIHTSIDIKTIEYNNIYLETGKSIPILHLTFNNSEMTGTISIFYLDAMQRQGRINLRIARTGILSIKTVGDDIDIAASSWGDALSHQLRSEPSNKL</sequence>
<keyword evidence="2" id="KW-0812">Transmembrane</keyword>
<evidence type="ECO:0000256" key="1">
    <source>
        <dbReference type="SAM" id="Coils"/>
    </source>
</evidence>
<reference evidence="3 4" key="1">
    <citation type="submission" date="2020-03" db="EMBL/GenBank/DDBJ databases">
        <title>The role of nitrogen metabolism on polyethylene biodegradation.</title>
        <authorList>
            <person name="Peixoto J."/>
            <person name="Vizzotto C.S."/>
            <person name="Ramos A."/>
            <person name="Alves G."/>
            <person name="Steindorff A."/>
            <person name="Kruger R."/>
        </authorList>
    </citation>
    <scope>NUCLEOTIDE SEQUENCE [LARGE SCALE GENOMIC DNA]</scope>
    <source>
        <strain evidence="3 4">PE63</strain>
    </source>
</reference>
<proteinExistence type="predicted"/>
<evidence type="ECO:0000313" key="3">
    <source>
        <dbReference type="EMBL" id="MBS3018549.1"/>
    </source>
</evidence>
<feature type="transmembrane region" description="Helical" evidence="2">
    <location>
        <begin position="7"/>
        <end position="29"/>
    </location>
</feature>
<accession>A0ABS5LQB5</accession>
<organism evidence="3 4">
    <name type="scientific">Comamonas brasiliensis</name>
    <dbReference type="NCBI Taxonomy" id="1812482"/>
    <lineage>
        <taxon>Bacteria</taxon>
        <taxon>Pseudomonadati</taxon>
        <taxon>Pseudomonadota</taxon>
        <taxon>Betaproteobacteria</taxon>
        <taxon>Burkholderiales</taxon>
        <taxon>Comamonadaceae</taxon>
        <taxon>Comamonas</taxon>
    </lineage>
</organism>
<name>A0ABS5LQB5_9BURK</name>